<feature type="signal peptide" evidence="1">
    <location>
        <begin position="1"/>
        <end position="17"/>
    </location>
</feature>
<sequence>MWLTIICPILLAWGSDRNSVIWEAGERRRILKVLAEASDRPWSIMRYFIARTLSPHGTRWCVGREDVFNTGEGERRGL</sequence>
<accession>A0A2T7NFH6</accession>
<name>A0A2T7NFH6_POMCA</name>
<dbReference type="AlphaFoldDB" id="A0A2T7NFH6"/>
<gene>
    <name evidence="2" type="ORF">C0Q70_20431</name>
</gene>
<reference evidence="2 3" key="1">
    <citation type="submission" date="2018-04" db="EMBL/GenBank/DDBJ databases">
        <title>The genome of golden apple snail Pomacea canaliculata provides insight into stress tolerance and invasive adaptation.</title>
        <authorList>
            <person name="Liu C."/>
            <person name="Liu B."/>
            <person name="Ren Y."/>
            <person name="Zhang Y."/>
            <person name="Wang H."/>
            <person name="Li S."/>
            <person name="Jiang F."/>
            <person name="Yin L."/>
            <person name="Zhang G."/>
            <person name="Qian W."/>
            <person name="Fan W."/>
        </authorList>
    </citation>
    <scope>NUCLEOTIDE SEQUENCE [LARGE SCALE GENOMIC DNA]</scope>
    <source>
        <strain evidence="2">SZHN2017</strain>
        <tissue evidence="2">Muscle</tissue>
    </source>
</reference>
<evidence type="ECO:0000313" key="2">
    <source>
        <dbReference type="EMBL" id="PVD19937.1"/>
    </source>
</evidence>
<dbReference type="EMBL" id="PZQS01000013">
    <property type="protein sequence ID" value="PVD19937.1"/>
    <property type="molecule type" value="Genomic_DNA"/>
</dbReference>
<keyword evidence="1" id="KW-0732">Signal</keyword>
<organism evidence="2 3">
    <name type="scientific">Pomacea canaliculata</name>
    <name type="common">Golden apple snail</name>
    <dbReference type="NCBI Taxonomy" id="400727"/>
    <lineage>
        <taxon>Eukaryota</taxon>
        <taxon>Metazoa</taxon>
        <taxon>Spiralia</taxon>
        <taxon>Lophotrochozoa</taxon>
        <taxon>Mollusca</taxon>
        <taxon>Gastropoda</taxon>
        <taxon>Caenogastropoda</taxon>
        <taxon>Architaenioglossa</taxon>
        <taxon>Ampullarioidea</taxon>
        <taxon>Ampullariidae</taxon>
        <taxon>Pomacea</taxon>
    </lineage>
</organism>
<evidence type="ECO:0000313" key="3">
    <source>
        <dbReference type="Proteomes" id="UP000245119"/>
    </source>
</evidence>
<protein>
    <submittedName>
        <fullName evidence="2">Uncharacterized protein</fullName>
    </submittedName>
</protein>
<evidence type="ECO:0000256" key="1">
    <source>
        <dbReference type="SAM" id="SignalP"/>
    </source>
</evidence>
<comment type="caution">
    <text evidence="2">The sequence shown here is derived from an EMBL/GenBank/DDBJ whole genome shotgun (WGS) entry which is preliminary data.</text>
</comment>
<feature type="chain" id="PRO_5015769035" evidence="1">
    <location>
        <begin position="18"/>
        <end position="78"/>
    </location>
</feature>
<proteinExistence type="predicted"/>
<keyword evidence="3" id="KW-1185">Reference proteome</keyword>
<dbReference type="Proteomes" id="UP000245119">
    <property type="component" value="Linkage Group LG13"/>
</dbReference>